<accession>A0A2V3PSE9</accession>
<keyword evidence="2" id="KW-1185">Reference proteome</keyword>
<name>A0A2V3PSE9_9BACT</name>
<proteinExistence type="predicted"/>
<dbReference type="AlphaFoldDB" id="A0A2V3PSE9"/>
<reference evidence="1 2" key="1">
    <citation type="submission" date="2018-03" db="EMBL/GenBank/DDBJ databases">
        <title>Genomic Encyclopedia of Archaeal and Bacterial Type Strains, Phase II (KMG-II): from individual species to whole genera.</title>
        <authorList>
            <person name="Goeker M."/>
        </authorList>
    </citation>
    <scope>NUCLEOTIDE SEQUENCE [LARGE SCALE GENOMIC DNA]</scope>
    <source>
        <strain evidence="1 2">DSM 100214</strain>
    </source>
</reference>
<dbReference type="Proteomes" id="UP000247973">
    <property type="component" value="Unassembled WGS sequence"/>
</dbReference>
<evidence type="ECO:0000313" key="1">
    <source>
        <dbReference type="EMBL" id="PXV65848.1"/>
    </source>
</evidence>
<evidence type="ECO:0000313" key="2">
    <source>
        <dbReference type="Proteomes" id="UP000247973"/>
    </source>
</evidence>
<gene>
    <name evidence="1" type="ORF">CLV62_10621</name>
</gene>
<organism evidence="1 2">
    <name type="scientific">Dysgonomonas alginatilytica</name>
    <dbReference type="NCBI Taxonomy" id="1605892"/>
    <lineage>
        <taxon>Bacteria</taxon>
        <taxon>Pseudomonadati</taxon>
        <taxon>Bacteroidota</taxon>
        <taxon>Bacteroidia</taxon>
        <taxon>Bacteroidales</taxon>
        <taxon>Dysgonomonadaceae</taxon>
        <taxon>Dysgonomonas</taxon>
    </lineage>
</organism>
<dbReference type="EMBL" id="QICL01000006">
    <property type="protein sequence ID" value="PXV65848.1"/>
    <property type="molecule type" value="Genomic_DNA"/>
</dbReference>
<sequence>MFMKIPALQKNSEYICYISQFIRSEKEMKTLKGGFDCGGGLNYYVGYCGNGVGISVYSSNYLGFSEQSAGLCKTQISN</sequence>
<protein>
    <submittedName>
        <fullName evidence="1">Uncharacterized protein</fullName>
    </submittedName>
</protein>
<comment type="caution">
    <text evidence="1">The sequence shown here is derived from an EMBL/GenBank/DDBJ whole genome shotgun (WGS) entry which is preliminary data.</text>
</comment>